<dbReference type="Proteomes" id="UP001164929">
    <property type="component" value="Chromosome 16"/>
</dbReference>
<comment type="caution">
    <text evidence="1">The sequence shown here is derived from an EMBL/GenBank/DDBJ whole genome shotgun (WGS) entry which is preliminary data.</text>
</comment>
<accession>A0AAD6LL96</accession>
<protein>
    <submittedName>
        <fullName evidence="1">Uncharacterized protein</fullName>
    </submittedName>
</protein>
<organism evidence="1 2">
    <name type="scientific">Populus alba x Populus x berolinensis</name>
    <dbReference type="NCBI Taxonomy" id="444605"/>
    <lineage>
        <taxon>Eukaryota</taxon>
        <taxon>Viridiplantae</taxon>
        <taxon>Streptophyta</taxon>
        <taxon>Embryophyta</taxon>
        <taxon>Tracheophyta</taxon>
        <taxon>Spermatophyta</taxon>
        <taxon>Magnoliopsida</taxon>
        <taxon>eudicotyledons</taxon>
        <taxon>Gunneridae</taxon>
        <taxon>Pentapetalae</taxon>
        <taxon>rosids</taxon>
        <taxon>fabids</taxon>
        <taxon>Malpighiales</taxon>
        <taxon>Salicaceae</taxon>
        <taxon>Saliceae</taxon>
        <taxon>Populus</taxon>
    </lineage>
</organism>
<reference evidence="1 2" key="1">
    <citation type="journal article" date="2023" name="Mol. Ecol. Resour.">
        <title>Chromosome-level genome assembly of a triploid poplar Populus alba 'Berolinensis'.</title>
        <authorList>
            <person name="Chen S."/>
            <person name="Yu Y."/>
            <person name="Wang X."/>
            <person name="Wang S."/>
            <person name="Zhang T."/>
            <person name="Zhou Y."/>
            <person name="He R."/>
            <person name="Meng N."/>
            <person name="Wang Y."/>
            <person name="Liu W."/>
            <person name="Liu Z."/>
            <person name="Liu J."/>
            <person name="Guo Q."/>
            <person name="Huang H."/>
            <person name="Sederoff R.R."/>
            <person name="Wang G."/>
            <person name="Qu G."/>
            <person name="Chen S."/>
        </authorList>
    </citation>
    <scope>NUCLEOTIDE SEQUENCE [LARGE SCALE GENOMIC DNA]</scope>
    <source>
        <strain evidence="1">SC-2020</strain>
    </source>
</reference>
<dbReference type="AlphaFoldDB" id="A0AAD6LL96"/>
<gene>
    <name evidence="1" type="ORF">NC653_037016</name>
</gene>
<keyword evidence="2" id="KW-1185">Reference proteome</keyword>
<evidence type="ECO:0000313" key="1">
    <source>
        <dbReference type="EMBL" id="KAJ6969222.1"/>
    </source>
</evidence>
<name>A0AAD6LL96_9ROSI</name>
<proteinExistence type="predicted"/>
<evidence type="ECO:0000313" key="2">
    <source>
        <dbReference type="Proteomes" id="UP001164929"/>
    </source>
</evidence>
<sequence length="70" mass="8077">MSTAWLASFTHHVHGGGVASSRVRTEVPRVVIPTLDRIATVGYMDRSGRPFWWWMRYQLDRFGDRAEVLS</sequence>
<dbReference type="EMBL" id="JAQIZT010000016">
    <property type="protein sequence ID" value="KAJ6969222.1"/>
    <property type="molecule type" value="Genomic_DNA"/>
</dbReference>